<dbReference type="SMART" id="SM00382">
    <property type="entry name" value="AAA"/>
    <property type="match status" value="1"/>
</dbReference>
<dbReference type="Proteomes" id="UP000662814">
    <property type="component" value="Chromosome"/>
</dbReference>
<dbReference type="Gene3D" id="1.10.3720.10">
    <property type="entry name" value="MetI-like"/>
    <property type="match status" value="1"/>
</dbReference>
<evidence type="ECO:0000256" key="2">
    <source>
        <dbReference type="ARBA" id="ARBA00004202"/>
    </source>
</evidence>
<evidence type="ECO:0000259" key="13">
    <source>
        <dbReference type="PROSITE" id="PS50928"/>
    </source>
</evidence>
<dbReference type="RefSeq" id="WP_166988941.1">
    <property type="nucleotide sequence ID" value="NZ_CP061169.1"/>
</dbReference>
<evidence type="ECO:0000256" key="9">
    <source>
        <dbReference type="ARBA" id="ARBA00022989"/>
    </source>
</evidence>
<evidence type="ECO:0000256" key="3">
    <source>
        <dbReference type="ARBA" id="ARBA00005417"/>
    </source>
</evidence>
<evidence type="ECO:0000313" key="15">
    <source>
        <dbReference type="Proteomes" id="UP000662814"/>
    </source>
</evidence>
<keyword evidence="6 11" id="KW-0812">Transmembrane</keyword>
<feature type="domain" description="ABC transporter" evidence="12">
    <location>
        <begin position="318"/>
        <end position="574"/>
    </location>
</feature>
<dbReference type="SUPFAM" id="SSF52540">
    <property type="entry name" value="P-loop containing nucleoside triphosphate hydrolases"/>
    <property type="match status" value="1"/>
</dbReference>
<proteinExistence type="inferred from homology"/>
<evidence type="ECO:0000256" key="5">
    <source>
        <dbReference type="ARBA" id="ARBA00022475"/>
    </source>
</evidence>
<dbReference type="PANTHER" id="PTHR43297">
    <property type="entry name" value="OLIGOPEPTIDE TRANSPORT ATP-BINDING PROTEIN APPD"/>
    <property type="match status" value="1"/>
</dbReference>
<comment type="similarity">
    <text evidence="11">Belongs to the binding-protein-dependent transport system permease family.</text>
</comment>
<evidence type="ECO:0000256" key="4">
    <source>
        <dbReference type="ARBA" id="ARBA00022448"/>
    </source>
</evidence>
<name>A0ABX6YL54_9MICO</name>
<feature type="transmembrane region" description="Helical" evidence="11">
    <location>
        <begin position="30"/>
        <end position="50"/>
    </location>
</feature>
<keyword evidence="4 11" id="KW-0813">Transport</keyword>
<dbReference type="InterPro" id="IPR035906">
    <property type="entry name" value="MetI-like_sf"/>
</dbReference>
<dbReference type="Pfam" id="PF12911">
    <property type="entry name" value="OppC_N"/>
    <property type="match status" value="1"/>
</dbReference>
<dbReference type="Pfam" id="PF00005">
    <property type="entry name" value="ABC_tran"/>
    <property type="match status" value="1"/>
</dbReference>
<keyword evidence="10 11" id="KW-0472">Membrane</keyword>
<feature type="transmembrane region" description="Helical" evidence="11">
    <location>
        <begin position="205"/>
        <end position="224"/>
    </location>
</feature>
<comment type="subcellular location">
    <subcellularLocation>
        <location evidence="11">Cell membrane</location>
        <topology evidence="11">Multi-pass membrane protein</topology>
    </subcellularLocation>
    <subcellularLocation>
        <location evidence="2">Cell membrane</location>
        <topology evidence="2">Peripheral membrane protein</topology>
    </subcellularLocation>
    <subcellularLocation>
        <location evidence="1">Membrane</location>
        <topology evidence="1">Multi-pass membrane protein</topology>
    </subcellularLocation>
</comment>
<feature type="transmembrane region" description="Helical" evidence="11">
    <location>
        <begin position="127"/>
        <end position="146"/>
    </location>
</feature>
<evidence type="ECO:0000256" key="7">
    <source>
        <dbReference type="ARBA" id="ARBA00022741"/>
    </source>
</evidence>
<dbReference type="CDD" id="cd03257">
    <property type="entry name" value="ABC_NikE_OppD_transporters"/>
    <property type="match status" value="1"/>
</dbReference>
<feature type="transmembrane region" description="Helical" evidence="11">
    <location>
        <begin position="259"/>
        <end position="280"/>
    </location>
</feature>
<evidence type="ECO:0000259" key="12">
    <source>
        <dbReference type="PROSITE" id="PS50893"/>
    </source>
</evidence>
<dbReference type="InterPro" id="IPR017871">
    <property type="entry name" value="ABC_transporter-like_CS"/>
</dbReference>
<dbReference type="InterPro" id="IPR000515">
    <property type="entry name" value="MetI-like"/>
</dbReference>
<reference evidence="14 15" key="1">
    <citation type="submission" date="2020-12" db="EMBL/GenBank/DDBJ databases">
        <title>Microbacterium sp. HY060.</title>
        <authorList>
            <person name="Zhou J."/>
        </authorList>
    </citation>
    <scope>NUCLEOTIDE SEQUENCE [LARGE SCALE GENOMIC DNA]</scope>
    <source>
        <strain evidence="14 15">HY60</strain>
    </source>
</reference>
<evidence type="ECO:0000256" key="11">
    <source>
        <dbReference type="RuleBase" id="RU363032"/>
    </source>
</evidence>
<comment type="similarity">
    <text evidence="3">Belongs to the ABC transporter superfamily.</text>
</comment>
<dbReference type="InterPro" id="IPR050388">
    <property type="entry name" value="ABC_Ni/Peptide_Import"/>
</dbReference>
<feature type="domain" description="ABC transmembrane type-1" evidence="13">
    <location>
        <begin position="89"/>
        <end position="281"/>
    </location>
</feature>
<evidence type="ECO:0000256" key="8">
    <source>
        <dbReference type="ARBA" id="ARBA00022840"/>
    </source>
</evidence>
<dbReference type="PROSITE" id="PS50893">
    <property type="entry name" value="ABC_TRANSPORTER_2"/>
    <property type="match status" value="1"/>
</dbReference>
<evidence type="ECO:0000256" key="1">
    <source>
        <dbReference type="ARBA" id="ARBA00004141"/>
    </source>
</evidence>
<keyword evidence="9 11" id="KW-1133">Transmembrane helix</keyword>
<dbReference type="SUPFAM" id="SSF161098">
    <property type="entry name" value="MetI-like"/>
    <property type="match status" value="1"/>
</dbReference>
<evidence type="ECO:0000256" key="6">
    <source>
        <dbReference type="ARBA" id="ARBA00022692"/>
    </source>
</evidence>
<dbReference type="EMBL" id="CP061169">
    <property type="protein sequence ID" value="QPZ39501.1"/>
    <property type="molecule type" value="Genomic_DNA"/>
</dbReference>
<evidence type="ECO:0000313" key="14">
    <source>
        <dbReference type="EMBL" id="QPZ39501.1"/>
    </source>
</evidence>
<sequence>MSEPIEVKASQATVARTHVFKRLISNPMGAIAVAVLGIMILVAIFAQWIAPFDANFANITKTLSGPDATNILGTDSAGRDTFSRLVLGAQTTLLSAVLCAVVAIGLGLPSGLIAGYYGGVFDSVSNWVVNVLMAIPGIILLLTIRAAFGPSVWISMIAFGVLISPGYFRLTRTAVQSVRNELYVDAARVSGLSDGRIITRHIFSVVRAPIIIQTAVVCGVAIAIQSGLEFLGLGDPAVATWGVMLSEGFTNVYLTPELLVWPAVAIGLAIGALVLLGNAVRDALEDREKVKTPKTRKNTLVPTNRVTIPAESGSDHLVEVSSLAVGYPQSGGAVKEVVSDVSFTVDRGEVLGIVGESGSGKSQTAFSILGLLPAEARIVAGSIQFDGNYTVAPGEQTVSQSRLTKLRGKRISYIPQEPMSNLDPAYTVGSQLVAPMVRILGISKREAKKRALQLLTDVGIVNPDRTFAAYPHEVSGGMAQRVLIAGAISCEPDLIIADEPTTALDVTVQAEVLDLIRDLQKRLGVGVILVTHNFGVVADLCDRVVVMQKGRLVEGGAVRDVLRNPRDPYTKTLLSSMLEGKKPMTMLVTAEGGSQS</sequence>
<feature type="transmembrane region" description="Helical" evidence="11">
    <location>
        <begin position="152"/>
        <end position="170"/>
    </location>
</feature>
<organism evidence="14 15">
    <name type="scientific">Paramicrobacterium chengjingii</name>
    <dbReference type="NCBI Taxonomy" id="2769067"/>
    <lineage>
        <taxon>Bacteria</taxon>
        <taxon>Bacillati</taxon>
        <taxon>Actinomycetota</taxon>
        <taxon>Actinomycetes</taxon>
        <taxon>Micrococcales</taxon>
        <taxon>Microbacteriaceae</taxon>
        <taxon>Paramicrobacterium</taxon>
    </lineage>
</organism>
<keyword evidence="7" id="KW-0547">Nucleotide-binding</keyword>
<keyword evidence="8" id="KW-0067">ATP-binding</keyword>
<dbReference type="PROSITE" id="PS00211">
    <property type="entry name" value="ABC_TRANSPORTER_1"/>
    <property type="match status" value="1"/>
</dbReference>
<dbReference type="InterPro" id="IPR003593">
    <property type="entry name" value="AAA+_ATPase"/>
</dbReference>
<feature type="transmembrane region" description="Helical" evidence="11">
    <location>
        <begin position="93"/>
        <end position="115"/>
    </location>
</feature>
<dbReference type="Pfam" id="PF00528">
    <property type="entry name" value="BPD_transp_1"/>
    <property type="match status" value="1"/>
</dbReference>
<accession>A0ABX6YL54</accession>
<keyword evidence="15" id="KW-1185">Reference proteome</keyword>
<dbReference type="PROSITE" id="PS50928">
    <property type="entry name" value="ABC_TM1"/>
    <property type="match status" value="1"/>
</dbReference>
<dbReference type="InterPro" id="IPR027417">
    <property type="entry name" value="P-loop_NTPase"/>
</dbReference>
<protein>
    <submittedName>
        <fullName evidence="14">Dipeptide/oligopeptide/nickel ABC transporter permease/ATP-binding protein</fullName>
    </submittedName>
</protein>
<dbReference type="CDD" id="cd06261">
    <property type="entry name" value="TM_PBP2"/>
    <property type="match status" value="1"/>
</dbReference>
<keyword evidence="5" id="KW-1003">Cell membrane</keyword>
<dbReference type="PANTHER" id="PTHR43297:SF2">
    <property type="entry name" value="DIPEPTIDE TRANSPORT ATP-BINDING PROTEIN DPPD"/>
    <property type="match status" value="1"/>
</dbReference>
<evidence type="ECO:0000256" key="10">
    <source>
        <dbReference type="ARBA" id="ARBA00023136"/>
    </source>
</evidence>
<dbReference type="InterPro" id="IPR025966">
    <property type="entry name" value="OppC_N"/>
</dbReference>
<gene>
    <name evidence="14" type="ORF">HCR76_05435</name>
</gene>
<dbReference type="Gene3D" id="3.40.50.300">
    <property type="entry name" value="P-loop containing nucleotide triphosphate hydrolases"/>
    <property type="match status" value="1"/>
</dbReference>
<dbReference type="InterPro" id="IPR003439">
    <property type="entry name" value="ABC_transporter-like_ATP-bd"/>
</dbReference>